<dbReference type="AlphaFoldDB" id="A0A067MDM6"/>
<feature type="binding site" description="axial binding residue" evidence="9">
    <location>
        <position position="490"/>
    </location>
    <ligand>
        <name>heme</name>
        <dbReference type="ChEBI" id="CHEBI:30413"/>
    </ligand>
    <ligandPart>
        <name>Fe</name>
        <dbReference type="ChEBI" id="CHEBI:18248"/>
    </ligandPart>
</feature>
<dbReference type="GO" id="GO:0016705">
    <property type="term" value="F:oxidoreductase activity, acting on paired donors, with incorporation or reduction of molecular oxygen"/>
    <property type="evidence" value="ECO:0007669"/>
    <property type="project" value="InterPro"/>
</dbReference>
<reference evidence="12" key="1">
    <citation type="journal article" date="2014" name="Proc. Natl. Acad. Sci. U.S.A.">
        <title>Extensive sampling of basidiomycete genomes demonstrates inadequacy of the white-rot/brown-rot paradigm for wood decay fungi.</title>
        <authorList>
            <person name="Riley R."/>
            <person name="Salamov A.A."/>
            <person name="Brown D.W."/>
            <person name="Nagy L.G."/>
            <person name="Floudas D."/>
            <person name="Held B.W."/>
            <person name="Levasseur A."/>
            <person name="Lombard V."/>
            <person name="Morin E."/>
            <person name="Otillar R."/>
            <person name="Lindquist E.A."/>
            <person name="Sun H."/>
            <person name="LaButti K.M."/>
            <person name="Schmutz J."/>
            <person name="Jabbour D."/>
            <person name="Luo H."/>
            <person name="Baker S.E."/>
            <person name="Pisabarro A.G."/>
            <person name="Walton J.D."/>
            <person name="Blanchette R.A."/>
            <person name="Henrissat B."/>
            <person name="Martin F."/>
            <person name="Cullen D."/>
            <person name="Hibbett D.S."/>
            <person name="Grigoriev I.V."/>
        </authorList>
    </citation>
    <scope>NUCLEOTIDE SEQUENCE [LARGE SCALE GENOMIC DNA]</scope>
    <source>
        <strain evidence="12">FD-172 SS1</strain>
    </source>
</reference>
<keyword evidence="7 9" id="KW-0408">Iron</keyword>
<sequence length="549" mass="61028">MINVPSPYSVAATIVLLLAAFISSLAIRSLVHRYATDVHYVPKPPGGSWIWGHELEPLSGNCGAVYSSWFDKYGPVVRIGGALGHNDILVVADPVAISHILTKNVYRYVKSSIMRPVIERTIGRGLVWAEGDEHRRMRALLANVFTAEKTRNMHEDVKICADRVVAKLINHLRAHDGDTTVHMTEWVSRATLDIIGRIVCNMIMSRFTALINFSTIVRGFAHDFGCGESPEAQKLASWWDKTINLSMTRAARIAPIVIRTLPFIISLPIPALRAQSTVKLIVKRLAEDLYANASANPELSKGKDLLSTLVRANSRERRSISKDELLDHICTFVVVGHDTTSGALGHTIRALAQNPDVQDKLRKELLDFGAEPTYDDILTRLPYLDAVTKEGLRMFPPTAHTERIALHDDVIPLRKPIITPEGKTVTSLHIKKGQLIQIPSLAVDKMHAVWGDGDTFRPERWLNPGELPSPSELTQGWSNLFVFSEGPRMCIGYRLALLEFKVILSSFVKAFVLHDTGAEIEYIWAVTLQPKVAGEEGLNLPVRITLADH</sequence>
<dbReference type="Proteomes" id="UP000027195">
    <property type="component" value="Unassembled WGS sequence"/>
</dbReference>
<dbReference type="PANTHER" id="PTHR24305:SF166">
    <property type="entry name" value="CYTOCHROME P450 12A4, MITOCHONDRIAL-RELATED"/>
    <property type="match status" value="1"/>
</dbReference>
<dbReference type="InterPro" id="IPR050121">
    <property type="entry name" value="Cytochrome_P450_monoxygenase"/>
</dbReference>
<dbReference type="HOGENOM" id="CLU_001570_5_11_1"/>
<evidence type="ECO:0000256" key="9">
    <source>
        <dbReference type="PIRSR" id="PIRSR602401-1"/>
    </source>
</evidence>
<protein>
    <recommendedName>
        <fullName evidence="13">Cytochrome P450</fullName>
    </recommendedName>
</protein>
<evidence type="ECO:0000256" key="8">
    <source>
        <dbReference type="ARBA" id="ARBA00023033"/>
    </source>
</evidence>
<dbReference type="InterPro" id="IPR017972">
    <property type="entry name" value="Cyt_P450_CS"/>
</dbReference>
<proteinExistence type="inferred from homology"/>
<evidence type="ECO:0000256" key="3">
    <source>
        <dbReference type="ARBA" id="ARBA00010617"/>
    </source>
</evidence>
<dbReference type="InterPro" id="IPR036396">
    <property type="entry name" value="Cyt_P450_sf"/>
</dbReference>
<comment type="pathway">
    <text evidence="2">Secondary metabolite biosynthesis.</text>
</comment>
<dbReference type="Gene3D" id="1.10.630.10">
    <property type="entry name" value="Cytochrome P450"/>
    <property type="match status" value="1"/>
</dbReference>
<dbReference type="PROSITE" id="PS00086">
    <property type="entry name" value="CYTOCHROME_P450"/>
    <property type="match status" value="1"/>
</dbReference>
<dbReference type="STRING" id="930990.A0A067MDM6"/>
<comment type="similarity">
    <text evidence="3 10">Belongs to the cytochrome P450 family.</text>
</comment>
<dbReference type="GO" id="GO:0004497">
    <property type="term" value="F:monooxygenase activity"/>
    <property type="evidence" value="ECO:0007669"/>
    <property type="project" value="UniProtKB-KW"/>
</dbReference>
<evidence type="ECO:0008006" key="13">
    <source>
        <dbReference type="Google" id="ProtNLM"/>
    </source>
</evidence>
<comment type="cofactor">
    <cofactor evidence="1 9">
        <name>heme</name>
        <dbReference type="ChEBI" id="CHEBI:30413"/>
    </cofactor>
</comment>
<dbReference type="Pfam" id="PF00067">
    <property type="entry name" value="p450"/>
    <property type="match status" value="1"/>
</dbReference>
<dbReference type="InParanoid" id="A0A067MDM6"/>
<dbReference type="GO" id="GO:0020037">
    <property type="term" value="F:heme binding"/>
    <property type="evidence" value="ECO:0007669"/>
    <property type="project" value="InterPro"/>
</dbReference>
<dbReference type="OrthoDB" id="1470350at2759"/>
<name>A0A067MDM6_BOTB1</name>
<dbReference type="PRINTS" id="PR00463">
    <property type="entry name" value="EP450I"/>
</dbReference>
<evidence type="ECO:0000313" key="12">
    <source>
        <dbReference type="Proteomes" id="UP000027195"/>
    </source>
</evidence>
<dbReference type="InterPro" id="IPR001128">
    <property type="entry name" value="Cyt_P450"/>
</dbReference>
<dbReference type="SUPFAM" id="SSF48264">
    <property type="entry name" value="Cytochrome P450"/>
    <property type="match status" value="1"/>
</dbReference>
<dbReference type="PRINTS" id="PR00385">
    <property type="entry name" value="P450"/>
</dbReference>
<keyword evidence="8 10" id="KW-0503">Monooxygenase</keyword>
<evidence type="ECO:0000256" key="5">
    <source>
        <dbReference type="ARBA" id="ARBA00022723"/>
    </source>
</evidence>
<evidence type="ECO:0000256" key="1">
    <source>
        <dbReference type="ARBA" id="ARBA00001971"/>
    </source>
</evidence>
<organism evidence="11 12">
    <name type="scientific">Botryobasidium botryosum (strain FD-172 SS1)</name>
    <dbReference type="NCBI Taxonomy" id="930990"/>
    <lineage>
        <taxon>Eukaryota</taxon>
        <taxon>Fungi</taxon>
        <taxon>Dikarya</taxon>
        <taxon>Basidiomycota</taxon>
        <taxon>Agaricomycotina</taxon>
        <taxon>Agaricomycetes</taxon>
        <taxon>Cantharellales</taxon>
        <taxon>Botryobasidiaceae</taxon>
        <taxon>Botryobasidium</taxon>
    </lineage>
</organism>
<dbReference type="PANTHER" id="PTHR24305">
    <property type="entry name" value="CYTOCHROME P450"/>
    <property type="match status" value="1"/>
</dbReference>
<dbReference type="EMBL" id="KL198072">
    <property type="protein sequence ID" value="KDQ09982.1"/>
    <property type="molecule type" value="Genomic_DNA"/>
</dbReference>
<dbReference type="InterPro" id="IPR002401">
    <property type="entry name" value="Cyt_P450_E_grp-I"/>
</dbReference>
<dbReference type="GO" id="GO:0005506">
    <property type="term" value="F:iron ion binding"/>
    <property type="evidence" value="ECO:0007669"/>
    <property type="project" value="InterPro"/>
</dbReference>
<accession>A0A067MDM6</accession>
<keyword evidence="6 10" id="KW-0560">Oxidoreductase</keyword>
<keyword evidence="5 9" id="KW-0479">Metal-binding</keyword>
<evidence type="ECO:0000256" key="10">
    <source>
        <dbReference type="RuleBase" id="RU000461"/>
    </source>
</evidence>
<evidence type="ECO:0000256" key="6">
    <source>
        <dbReference type="ARBA" id="ARBA00023002"/>
    </source>
</evidence>
<keyword evidence="12" id="KW-1185">Reference proteome</keyword>
<evidence type="ECO:0000256" key="7">
    <source>
        <dbReference type="ARBA" id="ARBA00023004"/>
    </source>
</evidence>
<evidence type="ECO:0000256" key="4">
    <source>
        <dbReference type="ARBA" id="ARBA00022617"/>
    </source>
</evidence>
<gene>
    <name evidence="11" type="ORF">BOTBODRAFT_190763</name>
</gene>
<evidence type="ECO:0000313" key="11">
    <source>
        <dbReference type="EMBL" id="KDQ09982.1"/>
    </source>
</evidence>
<evidence type="ECO:0000256" key="2">
    <source>
        <dbReference type="ARBA" id="ARBA00005179"/>
    </source>
</evidence>
<keyword evidence="4 9" id="KW-0349">Heme</keyword>